<keyword evidence="3" id="KW-1185">Reference proteome</keyword>
<keyword evidence="1" id="KW-1133">Transmembrane helix</keyword>
<feature type="transmembrane region" description="Helical" evidence="1">
    <location>
        <begin position="104"/>
        <end position="125"/>
    </location>
</feature>
<gene>
    <name evidence="2" type="ORF">T07_8840</name>
</gene>
<dbReference type="OrthoDB" id="5921494at2759"/>
<organism evidence="2 3">
    <name type="scientific">Trichinella nelsoni</name>
    <dbReference type="NCBI Taxonomy" id="6336"/>
    <lineage>
        <taxon>Eukaryota</taxon>
        <taxon>Metazoa</taxon>
        <taxon>Ecdysozoa</taxon>
        <taxon>Nematoda</taxon>
        <taxon>Enoplea</taxon>
        <taxon>Dorylaimia</taxon>
        <taxon>Trichinellida</taxon>
        <taxon>Trichinellidae</taxon>
        <taxon>Trichinella</taxon>
    </lineage>
</organism>
<keyword evidence="1" id="KW-0812">Transmembrane</keyword>
<dbReference type="EMBL" id="JYDL01000021">
    <property type="protein sequence ID" value="KRX23871.1"/>
    <property type="molecule type" value="Genomic_DNA"/>
</dbReference>
<keyword evidence="1" id="KW-0472">Membrane</keyword>
<protein>
    <submittedName>
        <fullName evidence="2">Uncharacterized protein</fullName>
    </submittedName>
</protein>
<dbReference type="Proteomes" id="UP000054630">
    <property type="component" value="Unassembled WGS sequence"/>
</dbReference>
<evidence type="ECO:0000313" key="3">
    <source>
        <dbReference type="Proteomes" id="UP000054630"/>
    </source>
</evidence>
<proteinExistence type="predicted"/>
<reference evidence="2 3" key="1">
    <citation type="submission" date="2015-01" db="EMBL/GenBank/DDBJ databases">
        <title>Evolution of Trichinella species and genotypes.</title>
        <authorList>
            <person name="Korhonen P.K."/>
            <person name="Edoardo P."/>
            <person name="Giuseppe L.R."/>
            <person name="Gasser R.B."/>
        </authorList>
    </citation>
    <scope>NUCLEOTIDE SEQUENCE [LARGE SCALE GENOMIC DNA]</scope>
    <source>
        <strain evidence="2">ISS37</strain>
    </source>
</reference>
<comment type="caution">
    <text evidence="2">The sequence shown here is derived from an EMBL/GenBank/DDBJ whole genome shotgun (WGS) entry which is preliminary data.</text>
</comment>
<evidence type="ECO:0000256" key="1">
    <source>
        <dbReference type="SAM" id="Phobius"/>
    </source>
</evidence>
<sequence>MNRKHNSVLLNISFKHVMSCIKSDTLGLKGVHVSITKCAYVYCSYVRNHATSLGRLPNRLDVRAGVGEDVREWLLEVAIGLFTRYKDWLTWQVKLSRSIAPVHVPGISFLSLLYSCHAFVMAVLMI</sequence>
<name>A0A0V0SB32_9BILA</name>
<dbReference type="AlphaFoldDB" id="A0A0V0SB32"/>
<evidence type="ECO:0000313" key="2">
    <source>
        <dbReference type="EMBL" id="KRX23871.1"/>
    </source>
</evidence>
<accession>A0A0V0SB32</accession>